<dbReference type="EMBL" id="SJPU01000001">
    <property type="protein sequence ID" value="TWU17853.1"/>
    <property type="molecule type" value="Genomic_DNA"/>
</dbReference>
<reference evidence="1 2" key="1">
    <citation type="journal article" date="2020" name="Antonie Van Leeuwenhoek">
        <title>Rhodopirellula heiligendammensis sp. nov., Rhodopirellula pilleata sp. nov., and Rhodopirellula solitaria sp. nov. isolated from natural or artificial marine surfaces in Northern Germany and California, USA, and emended description of the genus Rhodopirellula.</title>
        <authorList>
            <person name="Kallscheuer N."/>
            <person name="Wiegand S."/>
            <person name="Jogler M."/>
            <person name="Boedeker C."/>
            <person name="Peeters S.H."/>
            <person name="Rast P."/>
            <person name="Heuer A."/>
            <person name="Jetten M.S.M."/>
            <person name="Rohde M."/>
            <person name="Jogler C."/>
        </authorList>
    </citation>
    <scope>NUCLEOTIDE SEQUENCE [LARGE SCALE GENOMIC DNA]</scope>
    <source>
        <strain evidence="1 2">Poly21</strain>
    </source>
</reference>
<keyword evidence="2" id="KW-1185">Reference proteome</keyword>
<dbReference type="Gene3D" id="3.30.470.20">
    <property type="entry name" value="ATP-grasp fold, B domain"/>
    <property type="match status" value="1"/>
</dbReference>
<organism evidence="1 2">
    <name type="scientific">Allorhodopirellula heiligendammensis</name>
    <dbReference type="NCBI Taxonomy" id="2714739"/>
    <lineage>
        <taxon>Bacteria</taxon>
        <taxon>Pseudomonadati</taxon>
        <taxon>Planctomycetota</taxon>
        <taxon>Planctomycetia</taxon>
        <taxon>Pirellulales</taxon>
        <taxon>Pirellulaceae</taxon>
        <taxon>Allorhodopirellula</taxon>
    </lineage>
</organism>
<dbReference type="SUPFAM" id="SSF56059">
    <property type="entry name" value="Glutathione synthetase ATP-binding domain-like"/>
    <property type="match status" value="1"/>
</dbReference>
<evidence type="ECO:0000313" key="2">
    <source>
        <dbReference type="Proteomes" id="UP000319908"/>
    </source>
</evidence>
<accession>A0A5C6BZZ9</accession>
<comment type="caution">
    <text evidence="1">The sequence shown here is derived from an EMBL/GenBank/DDBJ whole genome shotgun (WGS) entry which is preliminary data.</text>
</comment>
<protein>
    <submittedName>
        <fullName evidence="1">Uncharacterized protein</fullName>
    </submittedName>
</protein>
<proteinExistence type="predicted"/>
<sequence>MTILTTNANQHWVIADPTSQRFTDYCVAAESSGLPRPICVDWIDLIEHGTDILDDISVNARLRIDSFGQRGEVIAALIRHGAGTLVPRDGEIQSLDAQYAGLCRVLRAIADWSTRRTDVRLDQDPREVAVMFDKWASHHRVVPDRPNTILLPSEPRELNETLLPFVDECGGRVFVKPRYASSASGVGCYRVSGHRQQLIAPIEIVRDSEGVRLFNSLRVRSFTDARDIQDIFSVLIPQGMIAEAAVNKARVYGDRFDLRIVVVSGQADHVVVRQSPSPITNLHLGNRRGSLNSVRDVVGTRRLRDCQELALHAASQFPRTLYCGVDILVPRRGKPLVCEVNAFGDFLPNFVVGGKTVYQAIVQARPLPEEAAF</sequence>
<dbReference type="NCBIfam" id="NF038074">
    <property type="entry name" value="fam_STM4014"/>
    <property type="match status" value="1"/>
</dbReference>
<evidence type="ECO:0000313" key="1">
    <source>
        <dbReference type="EMBL" id="TWU17853.1"/>
    </source>
</evidence>
<dbReference type="AlphaFoldDB" id="A0A5C6BZZ9"/>
<dbReference type="Proteomes" id="UP000319908">
    <property type="component" value="Unassembled WGS sequence"/>
</dbReference>
<dbReference type="OrthoDB" id="9789963at2"/>
<dbReference type="InterPro" id="IPR047778">
    <property type="entry name" value="STM4014-like"/>
</dbReference>
<name>A0A5C6BZZ9_9BACT</name>
<gene>
    <name evidence="1" type="ORF">Poly21_00040</name>
</gene>
<dbReference type="RefSeq" id="WP_146404725.1">
    <property type="nucleotide sequence ID" value="NZ_SJPU01000001.1"/>
</dbReference>